<keyword evidence="8" id="KW-1185">Reference proteome</keyword>
<evidence type="ECO:0000256" key="3">
    <source>
        <dbReference type="ARBA" id="ARBA00022679"/>
    </source>
</evidence>
<protein>
    <recommendedName>
        <fullName evidence="2">Ubiquitin-like-conjugating enzyme ATG10</fullName>
    </recommendedName>
    <alternativeName>
        <fullName evidence="6">Autophagy-related protein 10</fullName>
    </alternativeName>
</protein>
<evidence type="ECO:0000256" key="5">
    <source>
        <dbReference type="ARBA" id="ARBA00023006"/>
    </source>
</evidence>
<evidence type="ECO:0000256" key="2">
    <source>
        <dbReference type="ARBA" id="ARBA00021099"/>
    </source>
</evidence>
<keyword evidence="4" id="KW-0833">Ubl conjugation pathway</keyword>
<dbReference type="InterPro" id="IPR007135">
    <property type="entry name" value="Atg3/Atg10"/>
</dbReference>
<dbReference type="Proteomes" id="UP001448207">
    <property type="component" value="Unassembled WGS sequence"/>
</dbReference>
<accession>A0ABR3B8G1</accession>
<evidence type="ECO:0000313" key="8">
    <source>
        <dbReference type="Proteomes" id="UP001448207"/>
    </source>
</evidence>
<keyword evidence="5" id="KW-0072">Autophagy</keyword>
<dbReference type="PANTHER" id="PTHR14957:SF1">
    <property type="entry name" value="UBIQUITIN-LIKE-CONJUGATING ENZYME ATG10"/>
    <property type="match status" value="1"/>
</dbReference>
<dbReference type="PANTHER" id="PTHR14957">
    <property type="entry name" value="UBIQUITIN-LIKE-CONJUGATING ENZYME ATG10"/>
    <property type="match status" value="1"/>
</dbReference>
<keyword evidence="3" id="KW-0808">Transferase</keyword>
<evidence type="ECO:0000256" key="4">
    <source>
        <dbReference type="ARBA" id="ARBA00022786"/>
    </source>
</evidence>
<sequence>MLSREEFDKAAESLVIASKEDWTLVGQPKVFLYKKSSIILPNGDEVNEAQEEDEVNEEDEACGKLGLSQKVLTMEHHVVYSATYCVPVLYFMGYHADGVPLSFEEVYDWVVPKCYHSNLRLAHTSVQGSLSQTDHPHLGMPAWFLHPCDTSSLMATVGAEKLQPTGYLISWLSIMGPVLSCSVSTDLLLNSVTLKAY</sequence>
<dbReference type="EMBL" id="JBCLYO010000002">
    <property type="protein sequence ID" value="KAL0092308.1"/>
    <property type="molecule type" value="Genomic_DNA"/>
</dbReference>
<evidence type="ECO:0000313" key="7">
    <source>
        <dbReference type="EMBL" id="KAL0092308.1"/>
    </source>
</evidence>
<evidence type="ECO:0000256" key="6">
    <source>
        <dbReference type="ARBA" id="ARBA00029833"/>
    </source>
</evidence>
<dbReference type="Pfam" id="PF03987">
    <property type="entry name" value="Autophagy_act_C"/>
    <property type="match status" value="1"/>
</dbReference>
<organism evidence="7 8">
    <name type="scientific">Phycomyces blakesleeanus</name>
    <dbReference type="NCBI Taxonomy" id="4837"/>
    <lineage>
        <taxon>Eukaryota</taxon>
        <taxon>Fungi</taxon>
        <taxon>Fungi incertae sedis</taxon>
        <taxon>Mucoromycota</taxon>
        <taxon>Mucoromycotina</taxon>
        <taxon>Mucoromycetes</taxon>
        <taxon>Mucorales</taxon>
        <taxon>Phycomycetaceae</taxon>
        <taxon>Phycomyces</taxon>
    </lineage>
</organism>
<proteinExistence type="inferred from homology"/>
<comment type="similarity">
    <text evidence="1">Belongs to the ATG10 family.</text>
</comment>
<evidence type="ECO:0000256" key="1">
    <source>
        <dbReference type="ARBA" id="ARBA00005696"/>
    </source>
</evidence>
<reference evidence="7 8" key="1">
    <citation type="submission" date="2024-04" db="EMBL/GenBank/DDBJ databases">
        <title>Symmetric and asymmetric DNA N6-adenine methylation regulates different biological responses in Mucorales.</title>
        <authorList>
            <consortium name="Lawrence Berkeley National Laboratory"/>
            <person name="Lax C."/>
            <person name="Mondo S.J."/>
            <person name="Osorio-Concepcion M."/>
            <person name="Muszewska A."/>
            <person name="Corrochano-Luque M."/>
            <person name="Gutierrez G."/>
            <person name="Riley R."/>
            <person name="Lipzen A."/>
            <person name="Guo J."/>
            <person name="Hundley H."/>
            <person name="Amirebrahimi M."/>
            <person name="Ng V."/>
            <person name="Lorenzo-Gutierrez D."/>
            <person name="Binder U."/>
            <person name="Yang J."/>
            <person name="Song Y."/>
            <person name="Canovas D."/>
            <person name="Navarro E."/>
            <person name="Freitag M."/>
            <person name="Gabaldon T."/>
            <person name="Grigoriev I.V."/>
            <person name="Corrochano L.M."/>
            <person name="Nicolas F.E."/>
            <person name="Garre V."/>
        </authorList>
    </citation>
    <scope>NUCLEOTIDE SEQUENCE [LARGE SCALE GENOMIC DNA]</scope>
    <source>
        <strain evidence="7 8">L51</strain>
    </source>
</reference>
<comment type="caution">
    <text evidence="7">The sequence shown here is derived from an EMBL/GenBank/DDBJ whole genome shotgun (WGS) entry which is preliminary data.</text>
</comment>
<name>A0ABR3B8G1_PHYBL</name>
<gene>
    <name evidence="7" type="ORF">J3Q64DRAFT_1212450</name>
</gene>
<dbReference type="Gene3D" id="3.30.1460.50">
    <property type="match status" value="1"/>
</dbReference>